<dbReference type="Proteomes" id="UP000790709">
    <property type="component" value="Unassembled WGS sequence"/>
</dbReference>
<protein>
    <submittedName>
        <fullName evidence="1">Uncharacterized protein</fullName>
    </submittedName>
</protein>
<name>A0ACB8BKX7_9AGAM</name>
<keyword evidence="2" id="KW-1185">Reference proteome</keyword>
<sequence length="164" mass="18113">MLLSKASFITIISAACLAVASSHCPSQAAKAIIPKRLGFQFSVFGATDCMPGNAQSTQHFSAVFADNSPEINSATCATCFTLSEYNRGHVESLAFASHFSDSWAYLFYDEACSDPVKHFTKEYPHGREWPIRNGKYLDSTTNSDFGPYRAMYHTRSVLVCRMPS</sequence>
<dbReference type="EMBL" id="MU266392">
    <property type="protein sequence ID" value="KAH7925954.1"/>
    <property type="molecule type" value="Genomic_DNA"/>
</dbReference>
<comment type="caution">
    <text evidence="1">The sequence shown here is derived from an EMBL/GenBank/DDBJ whole genome shotgun (WGS) entry which is preliminary data.</text>
</comment>
<accession>A0ACB8BKX7</accession>
<organism evidence="1 2">
    <name type="scientific">Leucogyrophana mollusca</name>
    <dbReference type="NCBI Taxonomy" id="85980"/>
    <lineage>
        <taxon>Eukaryota</taxon>
        <taxon>Fungi</taxon>
        <taxon>Dikarya</taxon>
        <taxon>Basidiomycota</taxon>
        <taxon>Agaricomycotina</taxon>
        <taxon>Agaricomycetes</taxon>
        <taxon>Agaricomycetidae</taxon>
        <taxon>Boletales</taxon>
        <taxon>Boletales incertae sedis</taxon>
        <taxon>Leucogyrophana</taxon>
    </lineage>
</organism>
<evidence type="ECO:0000313" key="2">
    <source>
        <dbReference type="Proteomes" id="UP000790709"/>
    </source>
</evidence>
<evidence type="ECO:0000313" key="1">
    <source>
        <dbReference type="EMBL" id="KAH7925954.1"/>
    </source>
</evidence>
<proteinExistence type="predicted"/>
<reference evidence="1" key="1">
    <citation type="journal article" date="2021" name="New Phytol.">
        <title>Evolutionary innovations through gain and loss of genes in the ectomycorrhizal Boletales.</title>
        <authorList>
            <person name="Wu G."/>
            <person name="Miyauchi S."/>
            <person name="Morin E."/>
            <person name="Kuo A."/>
            <person name="Drula E."/>
            <person name="Varga T."/>
            <person name="Kohler A."/>
            <person name="Feng B."/>
            <person name="Cao Y."/>
            <person name="Lipzen A."/>
            <person name="Daum C."/>
            <person name="Hundley H."/>
            <person name="Pangilinan J."/>
            <person name="Johnson J."/>
            <person name="Barry K."/>
            <person name="LaButti K."/>
            <person name="Ng V."/>
            <person name="Ahrendt S."/>
            <person name="Min B."/>
            <person name="Choi I.G."/>
            <person name="Park H."/>
            <person name="Plett J.M."/>
            <person name="Magnuson J."/>
            <person name="Spatafora J.W."/>
            <person name="Nagy L.G."/>
            <person name="Henrissat B."/>
            <person name="Grigoriev I.V."/>
            <person name="Yang Z.L."/>
            <person name="Xu J."/>
            <person name="Martin F.M."/>
        </authorList>
    </citation>
    <scope>NUCLEOTIDE SEQUENCE</scope>
    <source>
        <strain evidence="1">KUC20120723A-06</strain>
    </source>
</reference>
<gene>
    <name evidence="1" type="ORF">BV22DRAFT_1128626</name>
</gene>